<sequence length="118" mass="12547">MESDLTLLPPLSLLPPLLQRAAATGKVGARAHMKVAAAVAELKLTRVARVAGPTAPKLRALPPLAAACNERGQPTESELALARRWRQRWQRPKLTRVAGAAGQSSRRSGGHSWGNCGN</sequence>
<protein>
    <submittedName>
        <fullName evidence="2">Uncharacterized protein</fullName>
    </submittedName>
</protein>
<dbReference type="EnsemblPlants" id="ONIVA01G37310.1">
    <property type="protein sequence ID" value="ONIVA01G37310.1"/>
    <property type="gene ID" value="ONIVA01G37310"/>
</dbReference>
<dbReference type="Gramene" id="ONIVA01G37310.1">
    <property type="protein sequence ID" value="ONIVA01G37310.1"/>
    <property type="gene ID" value="ONIVA01G37310"/>
</dbReference>
<dbReference type="AlphaFoldDB" id="A0A0E0FTY2"/>
<accession>A0A0E0FTY2</accession>
<name>A0A0E0FTY2_ORYNI</name>
<dbReference type="HOGENOM" id="CLU_2076857_0_0_1"/>
<feature type="region of interest" description="Disordered" evidence="1">
    <location>
        <begin position="92"/>
        <end position="118"/>
    </location>
</feature>
<keyword evidence="3" id="KW-1185">Reference proteome</keyword>
<feature type="compositionally biased region" description="Low complexity" evidence="1">
    <location>
        <begin position="96"/>
        <end position="107"/>
    </location>
</feature>
<evidence type="ECO:0000256" key="1">
    <source>
        <dbReference type="SAM" id="MobiDB-lite"/>
    </source>
</evidence>
<evidence type="ECO:0000313" key="3">
    <source>
        <dbReference type="Proteomes" id="UP000006591"/>
    </source>
</evidence>
<reference evidence="2" key="1">
    <citation type="submission" date="2015-04" db="UniProtKB">
        <authorList>
            <consortium name="EnsemblPlants"/>
        </authorList>
    </citation>
    <scope>IDENTIFICATION</scope>
    <source>
        <strain evidence="2">SL10</strain>
    </source>
</reference>
<proteinExistence type="predicted"/>
<dbReference type="Proteomes" id="UP000006591">
    <property type="component" value="Chromosome 1"/>
</dbReference>
<reference evidence="2" key="2">
    <citation type="submission" date="2018-04" db="EMBL/GenBank/DDBJ databases">
        <title>OnivRS2 (Oryza nivara Reference Sequence Version 2).</title>
        <authorList>
            <person name="Zhang J."/>
            <person name="Kudrna D."/>
            <person name="Lee S."/>
            <person name="Talag J."/>
            <person name="Rajasekar S."/>
            <person name="Welchert J."/>
            <person name="Hsing Y.-I."/>
            <person name="Wing R.A."/>
        </authorList>
    </citation>
    <scope>NUCLEOTIDE SEQUENCE [LARGE SCALE GENOMIC DNA]</scope>
</reference>
<organism evidence="2">
    <name type="scientific">Oryza nivara</name>
    <name type="common">Indian wild rice</name>
    <name type="synonym">Oryza sativa f. spontanea</name>
    <dbReference type="NCBI Taxonomy" id="4536"/>
    <lineage>
        <taxon>Eukaryota</taxon>
        <taxon>Viridiplantae</taxon>
        <taxon>Streptophyta</taxon>
        <taxon>Embryophyta</taxon>
        <taxon>Tracheophyta</taxon>
        <taxon>Spermatophyta</taxon>
        <taxon>Magnoliopsida</taxon>
        <taxon>Liliopsida</taxon>
        <taxon>Poales</taxon>
        <taxon>Poaceae</taxon>
        <taxon>BOP clade</taxon>
        <taxon>Oryzoideae</taxon>
        <taxon>Oryzeae</taxon>
        <taxon>Oryzinae</taxon>
        <taxon>Oryza</taxon>
    </lineage>
</organism>
<evidence type="ECO:0000313" key="2">
    <source>
        <dbReference type="EnsemblPlants" id="ONIVA01G37310.1"/>
    </source>
</evidence>